<dbReference type="EMBL" id="JAMQKC010000028">
    <property type="protein sequence ID" value="MDC3418476.1"/>
    <property type="molecule type" value="Genomic_DNA"/>
</dbReference>
<feature type="coiled-coil region" evidence="1">
    <location>
        <begin position="28"/>
        <end position="62"/>
    </location>
</feature>
<evidence type="ECO:0008006" key="4">
    <source>
        <dbReference type="Google" id="ProtNLM"/>
    </source>
</evidence>
<organism evidence="2 3">
    <name type="scientific">Aquibacillus salsiterrae</name>
    <dbReference type="NCBI Taxonomy" id="2950439"/>
    <lineage>
        <taxon>Bacteria</taxon>
        <taxon>Bacillati</taxon>
        <taxon>Bacillota</taxon>
        <taxon>Bacilli</taxon>
        <taxon>Bacillales</taxon>
        <taxon>Bacillaceae</taxon>
        <taxon>Aquibacillus</taxon>
    </lineage>
</organism>
<proteinExistence type="predicted"/>
<name>A0A9X3WHE7_9BACI</name>
<accession>A0A9X3WHE7</accession>
<dbReference type="Proteomes" id="UP001145069">
    <property type="component" value="Unassembled WGS sequence"/>
</dbReference>
<reference evidence="2" key="1">
    <citation type="submission" date="2022-06" db="EMBL/GenBank/DDBJ databases">
        <title>Aquibacillus sp. a new bacterium isolated from soil saline samples.</title>
        <authorList>
            <person name="Galisteo C."/>
            <person name="De La Haba R."/>
            <person name="Sanchez-Porro C."/>
            <person name="Ventosa A."/>
        </authorList>
    </citation>
    <scope>NUCLEOTIDE SEQUENCE</scope>
    <source>
        <strain evidence="2">3ASR75-54</strain>
    </source>
</reference>
<dbReference type="SUPFAM" id="SSF57997">
    <property type="entry name" value="Tropomyosin"/>
    <property type="match status" value="1"/>
</dbReference>
<gene>
    <name evidence="2" type="ORF">NC799_16470</name>
</gene>
<keyword evidence="1" id="KW-0175">Coiled coil</keyword>
<evidence type="ECO:0000313" key="2">
    <source>
        <dbReference type="EMBL" id="MDC3418476.1"/>
    </source>
</evidence>
<keyword evidence="3" id="KW-1185">Reference proteome</keyword>
<comment type="caution">
    <text evidence="2">The sequence shown here is derived from an EMBL/GenBank/DDBJ whole genome shotgun (WGS) entry which is preliminary data.</text>
</comment>
<dbReference type="Gene3D" id="3.90.20.10">
    <property type="match status" value="1"/>
</dbReference>
<evidence type="ECO:0000313" key="3">
    <source>
        <dbReference type="Proteomes" id="UP001145069"/>
    </source>
</evidence>
<sequence length="99" mass="11987">MENTGLNQILEALKLHGEHVNAKFDEMKKQMDERFEQVDRRFEQMDERFKQMDKRFDRMEKKLSGIRVDLSETQETVDFLSSKSAQHEKKLRIFPEQHD</sequence>
<dbReference type="RefSeq" id="WP_272447543.1">
    <property type="nucleotide sequence ID" value="NZ_JAMQKC010000028.1"/>
</dbReference>
<dbReference type="AlphaFoldDB" id="A0A9X3WHE7"/>
<evidence type="ECO:0000256" key="1">
    <source>
        <dbReference type="SAM" id="Coils"/>
    </source>
</evidence>
<protein>
    <recommendedName>
        <fullName evidence="4">t-SNARE coiled-coil homology domain-containing protein</fullName>
    </recommendedName>
</protein>